<sequence>MKDSFIKTKQDNNILKSLFICVCVPEVYTDYIRHRQFYIYTSSTSFIDLASNQCFAAALPSKISITS</sequence>
<proteinExistence type="predicted"/>
<reference evidence="1" key="2">
    <citation type="journal article" date="2022" name="Res Sq">
        <title>Comparative Genomics Reveals Insights into the Divergent Evolution of Astigmatic Mites and Household Pest Adaptations.</title>
        <authorList>
            <person name="Xiong Q."/>
            <person name="Wan A.T.-Y."/>
            <person name="Liu X.-Y."/>
            <person name="Fung C.S.-H."/>
            <person name="Xiao X."/>
            <person name="Malainual N."/>
            <person name="Hou J."/>
            <person name="Wang L."/>
            <person name="Wang M."/>
            <person name="Yang K."/>
            <person name="Cui Y."/>
            <person name="Leung E."/>
            <person name="Nong W."/>
            <person name="Shin S.-K."/>
            <person name="Au S."/>
            <person name="Jeong K.Y."/>
            <person name="Chew F.T."/>
            <person name="Hui J."/>
            <person name="Leung T.F."/>
            <person name="Tungtrongchitr A."/>
            <person name="Zhong N."/>
            <person name="Liu Z."/>
            <person name="Tsui S."/>
        </authorList>
    </citation>
    <scope>NUCLEOTIDE SEQUENCE</scope>
    <source>
        <strain evidence="1">Derf</strain>
        <tissue evidence="1">Whole organism</tissue>
    </source>
</reference>
<evidence type="ECO:0000313" key="2">
    <source>
        <dbReference type="Proteomes" id="UP000790347"/>
    </source>
</evidence>
<comment type="caution">
    <text evidence="1">The sequence shown here is derived from an EMBL/GenBank/DDBJ whole genome shotgun (WGS) entry which is preliminary data.</text>
</comment>
<evidence type="ECO:0000313" key="1">
    <source>
        <dbReference type="EMBL" id="KAH9510981.1"/>
    </source>
</evidence>
<dbReference type="EMBL" id="ASGP02000004">
    <property type="protein sequence ID" value="KAH9510981.1"/>
    <property type="molecule type" value="Genomic_DNA"/>
</dbReference>
<dbReference type="AlphaFoldDB" id="A0A922L2K8"/>
<name>A0A922L2K8_DERFA</name>
<keyword evidence="2" id="KW-1185">Reference proteome</keyword>
<gene>
    <name evidence="1" type="ORF">DERF_009468</name>
</gene>
<organism evidence="1 2">
    <name type="scientific">Dermatophagoides farinae</name>
    <name type="common">American house dust mite</name>
    <dbReference type="NCBI Taxonomy" id="6954"/>
    <lineage>
        <taxon>Eukaryota</taxon>
        <taxon>Metazoa</taxon>
        <taxon>Ecdysozoa</taxon>
        <taxon>Arthropoda</taxon>
        <taxon>Chelicerata</taxon>
        <taxon>Arachnida</taxon>
        <taxon>Acari</taxon>
        <taxon>Acariformes</taxon>
        <taxon>Sarcoptiformes</taxon>
        <taxon>Astigmata</taxon>
        <taxon>Psoroptidia</taxon>
        <taxon>Analgoidea</taxon>
        <taxon>Pyroglyphidae</taxon>
        <taxon>Dermatophagoidinae</taxon>
        <taxon>Dermatophagoides</taxon>
    </lineage>
</organism>
<reference evidence="1" key="1">
    <citation type="submission" date="2013-05" db="EMBL/GenBank/DDBJ databases">
        <authorList>
            <person name="Yim A.K.Y."/>
            <person name="Chan T.F."/>
            <person name="Ji K.M."/>
            <person name="Liu X.Y."/>
            <person name="Zhou J.W."/>
            <person name="Li R.Q."/>
            <person name="Yang K.Y."/>
            <person name="Li J."/>
            <person name="Li M."/>
            <person name="Law P.T.W."/>
            <person name="Wu Y.L."/>
            <person name="Cai Z.L."/>
            <person name="Qin H."/>
            <person name="Bao Y."/>
            <person name="Leung R.K.K."/>
            <person name="Ng P.K.S."/>
            <person name="Zou J."/>
            <person name="Zhong X.J."/>
            <person name="Ran P.X."/>
            <person name="Zhong N.S."/>
            <person name="Liu Z.G."/>
            <person name="Tsui S.K.W."/>
        </authorList>
    </citation>
    <scope>NUCLEOTIDE SEQUENCE</scope>
    <source>
        <strain evidence="1">Derf</strain>
        <tissue evidence="1">Whole organism</tissue>
    </source>
</reference>
<dbReference type="Proteomes" id="UP000790347">
    <property type="component" value="Unassembled WGS sequence"/>
</dbReference>
<protein>
    <submittedName>
        <fullName evidence="1">Uncharacterized protein</fullName>
    </submittedName>
</protein>
<accession>A0A922L2K8</accession>